<comment type="caution">
    <text evidence="1">The sequence shown here is derived from an EMBL/GenBank/DDBJ whole genome shotgun (WGS) entry which is preliminary data.</text>
</comment>
<reference evidence="1 2" key="1">
    <citation type="journal article" date="2023" name="Plants (Basel)">
        <title>Bridging the Gap: Combining Genomics and Transcriptomics Approaches to Understand Stylosanthes scabra, an Orphan Legume from the Brazilian Caatinga.</title>
        <authorList>
            <person name="Ferreira-Neto J.R.C."/>
            <person name="da Silva M.D."/>
            <person name="Binneck E."/>
            <person name="de Melo N.F."/>
            <person name="da Silva R.H."/>
            <person name="de Melo A.L.T.M."/>
            <person name="Pandolfi V."/>
            <person name="Bustamante F.O."/>
            <person name="Brasileiro-Vidal A.C."/>
            <person name="Benko-Iseppon A.M."/>
        </authorList>
    </citation>
    <scope>NUCLEOTIDE SEQUENCE [LARGE SCALE GENOMIC DNA]</scope>
    <source>
        <tissue evidence="1">Leaves</tissue>
    </source>
</reference>
<dbReference type="EMBL" id="JASCZI010090837">
    <property type="protein sequence ID" value="MED6147035.1"/>
    <property type="molecule type" value="Genomic_DNA"/>
</dbReference>
<accession>A0ABU6TFB9</accession>
<sequence>MGDENRGHPAAAIYRDGHWVHHCLIDDTLLFGRRGGRPAVASATTTTNSCLNAAEDDQKGAAATMRIEVTWYLVVAVASTQHEGKRHYWFGREVGRAGSLGSGKVTGHCP</sequence>
<keyword evidence="2" id="KW-1185">Reference proteome</keyword>
<proteinExistence type="predicted"/>
<organism evidence="1 2">
    <name type="scientific">Stylosanthes scabra</name>
    <dbReference type="NCBI Taxonomy" id="79078"/>
    <lineage>
        <taxon>Eukaryota</taxon>
        <taxon>Viridiplantae</taxon>
        <taxon>Streptophyta</taxon>
        <taxon>Embryophyta</taxon>
        <taxon>Tracheophyta</taxon>
        <taxon>Spermatophyta</taxon>
        <taxon>Magnoliopsida</taxon>
        <taxon>eudicotyledons</taxon>
        <taxon>Gunneridae</taxon>
        <taxon>Pentapetalae</taxon>
        <taxon>rosids</taxon>
        <taxon>fabids</taxon>
        <taxon>Fabales</taxon>
        <taxon>Fabaceae</taxon>
        <taxon>Papilionoideae</taxon>
        <taxon>50 kb inversion clade</taxon>
        <taxon>dalbergioids sensu lato</taxon>
        <taxon>Dalbergieae</taxon>
        <taxon>Pterocarpus clade</taxon>
        <taxon>Stylosanthes</taxon>
    </lineage>
</organism>
<gene>
    <name evidence="1" type="ORF">PIB30_040227</name>
</gene>
<dbReference type="Proteomes" id="UP001341840">
    <property type="component" value="Unassembled WGS sequence"/>
</dbReference>
<evidence type="ECO:0000313" key="2">
    <source>
        <dbReference type="Proteomes" id="UP001341840"/>
    </source>
</evidence>
<name>A0ABU6TFB9_9FABA</name>
<protein>
    <submittedName>
        <fullName evidence="1">Uncharacterized protein</fullName>
    </submittedName>
</protein>
<evidence type="ECO:0000313" key="1">
    <source>
        <dbReference type="EMBL" id="MED6147035.1"/>
    </source>
</evidence>